<dbReference type="SUPFAM" id="SSF55073">
    <property type="entry name" value="Nucleotide cyclase"/>
    <property type="match status" value="1"/>
</dbReference>
<dbReference type="Gene3D" id="3.30.70.270">
    <property type="match status" value="1"/>
</dbReference>
<comment type="catalytic activity">
    <reaction evidence="3">
        <text>2 GTP = 3',3'-c-di-GMP + 2 diphosphate</text>
        <dbReference type="Rhea" id="RHEA:24898"/>
        <dbReference type="ChEBI" id="CHEBI:33019"/>
        <dbReference type="ChEBI" id="CHEBI:37565"/>
        <dbReference type="ChEBI" id="CHEBI:58805"/>
        <dbReference type="EC" id="2.7.7.65"/>
    </reaction>
</comment>
<dbReference type="InterPro" id="IPR029787">
    <property type="entry name" value="Nucleotide_cyclase"/>
</dbReference>
<dbReference type="Proteomes" id="UP001138768">
    <property type="component" value="Unassembled WGS sequence"/>
</dbReference>
<evidence type="ECO:0000256" key="1">
    <source>
        <dbReference type="ARBA" id="ARBA00001946"/>
    </source>
</evidence>
<comment type="caution">
    <text evidence="8">The sequence shown here is derived from an EMBL/GenBank/DDBJ whole genome shotgun (WGS) entry which is preliminary data.</text>
</comment>
<proteinExistence type="predicted"/>
<evidence type="ECO:0000313" key="8">
    <source>
        <dbReference type="EMBL" id="MBK1621157.1"/>
    </source>
</evidence>
<dbReference type="GO" id="GO:0007165">
    <property type="term" value="P:signal transduction"/>
    <property type="evidence" value="ECO:0007669"/>
    <property type="project" value="InterPro"/>
</dbReference>
<dbReference type="Gene3D" id="6.10.340.10">
    <property type="match status" value="1"/>
</dbReference>
<accession>A0A9X0WD02</accession>
<dbReference type="PROSITE" id="PS50885">
    <property type="entry name" value="HAMP"/>
    <property type="match status" value="1"/>
</dbReference>
<reference evidence="8 9" key="1">
    <citation type="journal article" date="2020" name="Microorganisms">
        <title>Osmotic Adaptation and Compatible Solute Biosynthesis of Phototrophic Bacteria as Revealed from Genome Analyses.</title>
        <authorList>
            <person name="Imhoff J.F."/>
            <person name="Rahn T."/>
            <person name="Kunzel S."/>
            <person name="Keller A."/>
            <person name="Neulinger S.C."/>
        </authorList>
    </citation>
    <scope>NUCLEOTIDE SEQUENCE [LARGE SCALE GENOMIC DNA]</scope>
    <source>
        <strain evidence="8 9">DSM 25653</strain>
    </source>
</reference>
<evidence type="ECO:0000256" key="2">
    <source>
        <dbReference type="ARBA" id="ARBA00012528"/>
    </source>
</evidence>
<dbReference type="PROSITE" id="PS50887">
    <property type="entry name" value="GGDEF"/>
    <property type="match status" value="1"/>
</dbReference>
<dbReference type="FunFam" id="3.30.70.270:FF:000001">
    <property type="entry name" value="Diguanylate cyclase domain protein"/>
    <property type="match status" value="1"/>
</dbReference>
<evidence type="ECO:0000256" key="3">
    <source>
        <dbReference type="ARBA" id="ARBA00034247"/>
    </source>
</evidence>
<dbReference type="CDD" id="cd01949">
    <property type="entry name" value="GGDEF"/>
    <property type="match status" value="1"/>
</dbReference>
<gene>
    <name evidence="8" type="ORF">CKO42_22595</name>
</gene>
<evidence type="ECO:0000259" key="7">
    <source>
        <dbReference type="PROSITE" id="PS50887"/>
    </source>
</evidence>
<feature type="domain" description="HAMP" evidence="6">
    <location>
        <begin position="332"/>
        <end position="385"/>
    </location>
</feature>
<name>A0A9X0WD02_9GAMM</name>
<evidence type="ECO:0000256" key="4">
    <source>
        <dbReference type="SAM" id="Coils"/>
    </source>
</evidence>
<keyword evidence="5" id="KW-1133">Transmembrane helix</keyword>
<evidence type="ECO:0000256" key="5">
    <source>
        <dbReference type="SAM" id="Phobius"/>
    </source>
</evidence>
<feature type="transmembrane region" description="Helical" evidence="5">
    <location>
        <begin position="24"/>
        <end position="44"/>
    </location>
</feature>
<dbReference type="EC" id="2.7.7.65" evidence="2"/>
<dbReference type="NCBIfam" id="TIGR00254">
    <property type="entry name" value="GGDEF"/>
    <property type="match status" value="1"/>
</dbReference>
<protein>
    <recommendedName>
        <fullName evidence="2">diguanylate cyclase</fullName>
        <ecNumber evidence="2">2.7.7.65</ecNumber>
    </recommendedName>
</protein>
<sequence>MSSPERNSVPLAARWLPLRQRVAATVYLTLLLALLFGVGAVWMAQMTRSQTDELVRLADASNAVRGFRTNVDRMQFAAYRFVAANHGSAVAQVSRLYSATRDSLTDCLVTRCVDASAEGRIEALLEGLDRFYKAFTDAVAQRSVLNSIIDQRFTPNLVFVRQELPTLVQPESPGAQADSARALDALNLRAIQRHLLAVEEATDALLYSANLQPYSSLAIDFECERGHLARLSPSVPEASVAAIRTALEQMERVWGALLQRARGYLFLVNVVMAADAHEMQVIAGQLEQQIETALVDAHRGTDSKLFGFASALILLLLFGSLAVFALGRAMATSVTHQLRALTQTFNDLAAGSRAQIRIQSPHNDEIGELAMAAARFRDANAEIHDLLARYQALNEALESKVAERTSALEESNRQLERLAHTDRLTGVLNRRALEQLLEDEVKRSQRYSRPLSLMYLDLDHFKEINDRHGHEVGDVVLVRLARELGAMLRAHDRLGRWGGEEFLILCSETTGEDARSLAERIRVQVEQLQLESVGQVTLSIGIASLAPTQTVERLLAEADQAMYRAKSLGRNRCVLA</sequence>
<keyword evidence="4" id="KW-0175">Coiled coil</keyword>
<dbReference type="PANTHER" id="PTHR45138">
    <property type="entry name" value="REGULATORY COMPONENTS OF SENSORY TRANSDUCTION SYSTEM"/>
    <property type="match status" value="1"/>
</dbReference>
<dbReference type="EMBL" id="NRRY01000060">
    <property type="protein sequence ID" value="MBK1621157.1"/>
    <property type="molecule type" value="Genomic_DNA"/>
</dbReference>
<feature type="coiled-coil region" evidence="4">
    <location>
        <begin position="376"/>
        <end position="414"/>
    </location>
</feature>
<dbReference type="InterPro" id="IPR000160">
    <property type="entry name" value="GGDEF_dom"/>
</dbReference>
<dbReference type="InterPro" id="IPR050469">
    <property type="entry name" value="Diguanylate_Cyclase"/>
</dbReference>
<evidence type="ECO:0000259" key="6">
    <source>
        <dbReference type="PROSITE" id="PS50885"/>
    </source>
</evidence>
<dbReference type="InterPro" id="IPR003660">
    <property type="entry name" value="HAMP_dom"/>
</dbReference>
<feature type="transmembrane region" description="Helical" evidence="5">
    <location>
        <begin position="305"/>
        <end position="327"/>
    </location>
</feature>
<dbReference type="RefSeq" id="WP_200249399.1">
    <property type="nucleotide sequence ID" value="NZ_NRRY01000060.1"/>
</dbReference>
<dbReference type="GO" id="GO:0016020">
    <property type="term" value="C:membrane"/>
    <property type="evidence" value="ECO:0007669"/>
    <property type="project" value="InterPro"/>
</dbReference>
<dbReference type="PANTHER" id="PTHR45138:SF9">
    <property type="entry name" value="DIGUANYLATE CYCLASE DGCM-RELATED"/>
    <property type="match status" value="1"/>
</dbReference>
<dbReference type="AlphaFoldDB" id="A0A9X0WD02"/>
<organism evidence="8 9">
    <name type="scientific">Lamprobacter modestohalophilus</name>
    <dbReference type="NCBI Taxonomy" id="1064514"/>
    <lineage>
        <taxon>Bacteria</taxon>
        <taxon>Pseudomonadati</taxon>
        <taxon>Pseudomonadota</taxon>
        <taxon>Gammaproteobacteria</taxon>
        <taxon>Chromatiales</taxon>
        <taxon>Chromatiaceae</taxon>
        <taxon>Lamprobacter</taxon>
    </lineage>
</organism>
<feature type="domain" description="GGDEF" evidence="7">
    <location>
        <begin position="449"/>
        <end position="576"/>
    </location>
</feature>
<keyword evidence="9" id="KW-1185">Reference proteome</keyword>
<dbReference type="Pfam" id="PF00990">
    <property type="entry name" value="GGDEF"/>
    <property type="match status" value="1"/>
</dbReference>
<evidence type="ECO:0000313" key="9">
    <source>
        <dbReference type="Proteomes" id="UP001138768"/>
    </source>
</evidence>
<keyword evidence="5" id="KW-0472">Membrane</keyword>
<dbReference type="SMART" id="SM00267">
    <property type="entry name" value="GGDEF"/>
    <property type="match status" value="1"/>
</dbReference>
<comment type="cofactor">
    <cofactor evidence="1">
        <name>Mg(2+)</name>
        <dbReference type="ChEBI" id="CHEBI:18420"/>
    </cofactor>
</comment>
<keyword evidence="5" id="KW-0812">Transmembrane</keyword>
<dbReference type="GO" id="GO:0052621">
    <property type="term" value="F:diguanylate cyclase activity"/>
    <property type="evidence" value="ECO:0007669"/>
    <property type="project" value="UniProtKB-EC"/>
</dbReference>
<dbReference type="InterPro" id="IPR043128">
    <property type="entry name" value="Rev_trsase/Diguanyl_cyclase"/>
</dbReference>